<accession>A0A9P8PMM1</accession>
<reference evidence="1" key="1">
    <citation type="journal article" date="2021" name="Open Biol.">
        <title>Shared evolutionary footprints suggest mitochondrial oxidative damage underlies multiple complex I losses in fungi.</title>
        <authorList>
            <person name="Schikora-Tamarit M.A."/>
            <person name="Marcet-Houben M."/>
            <person name="Nosek J."/>
            <person name="Gabaldon T."/>
        </authorList>
    </citation>
    <scope>NUCLEOTIDE SEQUENCE</scope>
    <source>
        <strain evidence="1">CBS2887</strain>
    </source>
</reference>
<dbReference type="AlphaFoldDB" id="A0A9P8PMM1"/>
<sequence>MQDSDEEVMVLVLAGGLGVDGGYVMSNSKPSMNMIGFFVLEMCGNTSESNNLAIDCGSWGCTFVKRSVKRSMNWNCGMDLRSTPSFFNPASYVLESLIKEMNTTPDLTLDLVDWPSFSRHVSYRALSIK</sequence>
<evidence type="ECO:0000313" key="2">
    <source>
        <dbReference type="Proteomes" id="UP000774326"/>
    </source>
</evidence>
<gene>
    <name evidence="1" type="ORF">WICPIJ_009647</name>
</gene>
<comment type="caution">
    <text evidence="1">The sequence shown here is derived from an EMBL/GenBank/DDBJ whole genome shotgun (WGS) entry which is preliminary data.</text>
</comment>
<proteinExistence type="predicted"/>
<protein>
    <submittedName>
        <fullName evidence="1">Uncharacterized protein</fullName>
    </submittedName>
</protein>
<dbReference type="Proteomes" id="UP000774326">
    <property type="component" value="Unassembled WGS sequence"/>
</dbReference>
<keyword evidence="2" id="KW-1185">Reference proteome</keyword>
<organism evidence="1 2">
    <name type="scientific">Wickerhamomyces pijperi</name>
    <name type="common">Yeast</name>
    <name type="synonym">Pichia pijperi</name>
    <dbReference type="NCBI Taxonomy" id="599730"/>
    <lineage>
        <taxon>Eukaryota</taxon>
        <taxon>Fungi</taxon>
        <taxon>Dikarya</taxon>
        <taxon>Ascomycota</taxon>
        <taxon>Saccharomycotina</taxon>
        <taxon>Saccharomycetes</taxon>
        <taxon>Phaffomycetales</taxon>
        <taxon>Wickerhamomycetaceae</taxon>
        <taxon>Wickerhamomyces</taxon>
    </lineage>
</organism>
<dbReference type="EMBL" id="JAEUBG010005558">
    <property type="protein sequence ID" value="KAH3674247.1"/>
    <property type="molecule type" value="Genomic_DNA"/>
</dbReference>
<reference evidence="1" key="2">
    <citation type="submission" date="2021-01" db="EMBL/GenBank/DDBJ databases">
        <authorList>
            <person name="Schikora-Tamarit M.A."/>
        </authorList>
    </citation>
    <scope>NUCLEOTIDE SEQUENCE</scope>
    <source>
        <strain evidence="1">CBS2887</strain>
    </source>
</reference>
<name>A0A9P8PMM1_WICPI</name>
<evidence type="ECO:0000313" key="1">
    <source>
        <dbReference type="EMBL" id="KAH3674247.1"/>
    </source>
</evidence>